<evidence type="ECO:0000313" key="2">
    <source>
        <dbReference type="EMBL" id="HIW72591.1"/>
    </source>
</evidence>
<proteinExistence type="predicted"/>
<protein>
    <submittedName>
        <fullName evidence="2">Flavodoxin</fullName>
    </submittedName>
</protein>
<dbReference type="Pfam" id="PF12682">
    <property type="entry name" value="Flavodoxin_4"/>
    <property type="match status" value="1"/>
</dbReference>
<reference evidence="2" key="2">
    <citation type="submission" date="2021-04" db="EMBL/GenBank/DDBJ databases">
        <authorList>
            <person name="Gilroy R."/>
        </authorList>
    </citation>
    <scope>NUCLEOTIDE SEQUENCE</scope>
    <source>
        <strain evidence="2">CHK173-259</strain>
    </source>
</reference>
<gene>
    <name evidence="2" type="ORF">H9875_08205</name>
</gene>
<dbReference type="InterPro" id="IPR029039">
    <property type="entry name" value="Flavoprotein-like_sf"/>
</dbReference>
<sequence length="172" mass="18810">MAAILVFSSPGETLVRGHPQAVPVGNTMRVAQQLAQRLAVPIQQIRPREPYPTDYHALLERARTEHEQAALPVLQSSSPITDDVWFVGYPIWFGDLPRPVATLLSQTSNPPRVLYPFATHEGSGLGRSIETLTALAPTATVMSGLPIRGSRADRAACALDHWLLQYFSTSQS</sequence>
<dbReference type="Proteomes" id="UP000886822">
    <property type="component" value="Unassembled WGS sequence"/>
</dbReference>
<dbReference type="SUPFAM" id="SSF52218">
    <property type="entry name" value="Flavoproteins"/>
    <property type="match status" value="1"/>
</dbReference>
<dbReference type="PANTHER" id="PTHR39201">
    <property type="entry name" value="EXPORTED PROTEIN-RELATED"/>
    <property type="match status" value="1"/>
</dbReference>
<dbReference type="GO" id="GO:0010181">
    <property type="term" value="F:FMN binding"/>
    <property type="evidence" value="ECO:0007669"/>
    <property type="project" value="InterPro"/>
</dbReference>
<dbReference type="Gene3D" id="3.40.50.360">
    <property type="match status" value="1"/>
</dbReference>
<accession>A0A9D1QV59</accession>
<feature type="domain" description="Flavodoxin-like" evidence="1">
    <location>
        <begin position="25"/>
        <end position="153"/>
    </location>
</feature>
<organism evidence="2 3">
    <name type="scientific">Candidatus Levilactobacillus faecigallinarum</name>
    <dbReference type="NCBI Taxonomy" id="2838638"/>
    <lineage>
        <taxon>Bacteria</taxon>
        <taxon>Bacillati</taxon>
        <taxon>Bacillota</taxon>
        <taxon>Bacilli</taxon>
        <taxon>Lactobacillales</taxon>
        <taxon>Lactobacillaceae</taxon>
        <taxon>Levilactobacillus</taxon>
    </lineage>
</organism>
<comment type="caution">
    <text evidence="2">The sequence shown here is derived from an EMBL/GenBank/DDBJ whole genome shotgun (WGS) entry which is preliminary data.</text>
</comment>
<dbReference type="InterPro" id="IPR008254">
    <property type="entry name" value="Flavodoxin/NO_synth"/>
</dbReference>
<dbReference type="PANTHER" id="PTHR39201:SF1">
    <property type="entry name" value="FLAVODOXIN-LIKE DOMAIN-CONTAINING PROTEIN"/>
    <property type="match status" value="1"/>
</dbReference>
<dbReference type="AlphaFoldDB" id="A0A9D1QV59"/>
<dbReference type="EMBL" id="DXGJ01000063">
    <property type="protein sequence ID" value="HIW72591.1"/>
    <property type="molecule type" value="Genomic_DNA"/>
</dbReference>
<reference evidence="2" key="1">
    <citation type="journal article" date="2021" name="PeerJ">
        <title>Extensive microbial diversity within the chicken gut microbiome revealed by metagenomics and culture.</title>
        <authorList>
            <person name="Gilroy R."/>
            <person name="Ravi A."/>
            <person name="Getino M."/>
            <person name="Pursley I."/>
            <person name="Horton D.L."/>
            <person name="Alikhan N.F."/>
            <person name="Baker D."/>
            <person name="Gharbi K."/>
            <person name="Hall N."/>
            <person name="Watson M."/>
            <person name="Adriaenssens E.M."/>
            <person name="Foster-Nyarko E."/>
            <person name="Jarju S."/>
            <person name="Secka A."/>
            <person name="Antonio M."/>
            <person name="Oren A."/>
            <person name="Chaudhuri R.R."/>
            <person name="La Ragione R."/>
            <person name="Hildebrand F."/>
            <person name="Pallen M.J."/>
        </authorList>
    </citation>
    <scope>NUCLEOTIDE SEQUENCE</scope>
    <source>
        <strain evidence="2">CHK173-259</strain>
    </source>
</reference>
<evidence type="ECO:0000259" key="1">
    <source>
        <dbReference type="Pfam" id="PF12682"/>
    </source>
</evidence>
<evidence type="ECO:0000313" key="3">
    <source>
        <dbReference type="Proteomes" id="UP000886822"/>
    </source>
</evidence>
<dbReference type="GO" id="GO:0016651">
    <property type="term" value="F:oxidoreductase activity, acting on NAD(P)H"/>
    <property type="evidence" value="ECO:0007669"/>
    <property type="project" value="UniProtKB-ARBA"/>
</dbReference>
<name>A0A9D1QV59_9LACO</name>